<feature type="region of interest" description="Disordered" evidence="1">
    <location>
        <begin position="1"/>
        <end position="78"/>
    </location>
</feature>
<evidence type="ECO:0000313" key="2">
    <source>
        <dbReference type="EMBL" id="MED6220315.1"/>
    </source>
</evidence>
<evidence type="ECO:0000313" key="3">
    <source>
        <dbReference type="Proteomes" id="UP001341840"/>
    </source>
</evidence>
<organism evidence="2 3">
    <name type="scientific">Stylosanthes scabra</name>
    <dbReference type="NCBI Taxonomy" id="79078"/>
    <lineage>
        <taxon>Eukaryota</taxon>
        <taxon>Viridiplantae</taxon>
        <taxon>Streptophyta</taxon>
        <taxon>Embryophyta</taxon>
        <taxon>Tracheophyta</taxon>
        <taxon>Spermatophyta</taxon>
        <taxon>Magnoliopsida</taxon>
        <taxon>eudicotyledons</taxon>
        <taxon>Gunneridae</taxon>
        <taxon>Pentapetalae</taxon>
        <taxon>rosids</taxon>
        <taxon>fabids</taxon>
        <taxon>Fabales</taxon>
        <taxon>Fabaceae</taxon>
        <taxon>Papilionoideae</taxon>
        <taxon>50 kb inversion clade</taxon>
        <taxon>dalbergioids sensu lato</taxon>
        <taxon>Dalbergieae</taxon>
        <taxon>Pterocarpus clade</taxon>
        <taxon>Stylosanthes</taxon>
    </lineage>
</organism>
<sequence>MMRRTTEHRELKAETGDSRRAEKQRRVEQQDATPLEPKEQEILATTPEENDATELNKMVEDPGRPELTEETCSSTTVP</sequence>
<comment type="caution">
    <text evidence="2">The sequence shown here is derived from an EMBL/GenBank/DDBJ whole genome shotgun (WGS) entry which is preliminary data.</text>
</comment>
<name>A0ABU6ZED4_9FABA</name>
<keyword evidence="3" id="KW-1185">Reference proteome</keyword>
<dbReference type="Proteomes" id="UP001341840">
    <property type="component" value="Unassembled WGS sequence"/>
</dbReference>
<gene>
    <name evidence="2" type="ORF">PIB30_043759</name>
</gene>
<feature type="compositionally biased region" description="Basic and acidic residues" evidence="1">
    <location>
        <begin position="57"/>
        <end position="67"/>
    </location>
</feature>
<feature type="compositionally biased region" description="Basic and acidic residues" evidence="1">
    <location>
        <begin position="1"/>
        <end position="29"/>
    </location>
</feature>
<accession>A0ABU6ZED4</accession>
<dbReference type="EMBL" id="JASCZI010272117">
    <property type="protein sequence ID" value="MED6220315.1"/>
    <property type="molecule type" value="Genomic_DNA"/>
</dbReference>
<proteinExistence type="predicted"/>
<evidence type="ECO:0000256" key="1">
    <source>
        <dbReference type="SAM" id="MobiDB-lite"/>
    </source>
</evidence>
<protein>
    <submittedName>
        <fullName evidence="2">Uncharacterized protein</fullName>
    </submittedName>
</protein>
<reference evidence="2 3" key="1">
    <citation type="journal article" date="2023" name="Plants (Basel)">
        <title>Bridging the Gap: Combining Genomics and Transcriptomics Approaches to Understand Stylosanthes scabra, an Orphan Legume from the Brazilian Caatinga.</title>
        <authorList>
            <person name="Ferreira-Neto J.R.C."/>
            <person name="da Silva M.D."/>
            <person name="Binneck E."/>
            <person name="de Melo N.F."/>
            <person name="da Silva R.H."/>
            <person name="de Melo A.L.T.M."/>
            <person name="Pandolfi V."/>
            <person name="Bustamante F.O."/>
            <person name="Brasileiro-Vidal A.C."/>
            <person name="Benko-Iseppon A.M."/>
        </authorList>
    </citation>
    <scope>NUCLEOTIDE SEQUENCE [LARGE SCALE GENOMIC DNA]</scope>
    <source>
        <tissue evidence="2">Leaves</tissue>
    </source>
</reference>